<organism evidence="1 2">
    <name type="scientific">Botryotinia calthae</name>
    <dbReference type="NCBI Taxonomy" id="38488"/>
    <lineage>
        <taxon>Eukaryota</taxon>
        <taxon>Fungi</taxon>
        <taxon>Dikarya</taxon>
        <taxon>Ascomycota</taxon>
        <taxon>Pezizomycotina</taxon>
        <taxon>Leotiomycetes</taxon>
        <taxon>Helotiales</taxon>
        <taxon>Sclerotiniaceae</taxon>
        <taxon>Botryotinia</taxon>
    </lineage>
</organism>
<keyword evidence="2" id="KW-1185">Reference proteome</keyword>
<accession>A0A4Y8D7F3</accession>
<dbReference type="EMBL" id="PHWZ01000086">
    <property type="protein sequence ID" value="TEY71805.1"/>
    <property type="molecule type" value="Genomic_DNA"/>
</dbReference>
<evidence type="ECO:0000313" key="1">
    <source>
        <dbReference type="EMBL" id="TEY71805.1"/>
    </source>
</evidence>
<protein>
    <submittedName>
        <fullName evidence="1">Uncharacterized protein</fullName>
    </submittedName>
</protein>
<sequence>MDSKSGLKYIVVAKNGGILMGRRGKRWQEKPGEVDHQGSLHYVIILVVRMSGSSGSSGLGALVFLGPSVDRFSDAKPFQDVKPDC</sequence>
<dbReference type="Proteomes" id="UP000297299">
    <property type="component" value="Unassembled WGS sequence"/>
</dbReference>
<evidence type="ECO:0000313" key="2">
    <source>
        <dbReference type="Proteomes" id="UP000297299"/>
    </source>
</evidence>
<reference evidence="1 2" key="1">
    <citation type="submission" date="2017-11" db="EMBL/GenBank/DDBJ databases">
        <title>Comparative genomics of Botrytis spp.</title>
        <authorList>
            <person name="Valero-Jimenez C.A."/>
            <person name="Tapia P."/>
            <person name="Veloso J."/>
            <person name="Silva-Moreno E."/>
            <person name="Staats M."/>
            <person name="Valdes J.H."/>
            <person name="Van Kan J.A.L."/>
        </authorList>
    </citation>
    <scope>NUCLEOTIDE SEQUENCE [LARGE SCALE GENOMIC DNA]</scope>
    <source>
        <strain evidence="1 2">MUCL2830</strain>
    </source>
</reference>
<gene>
    <name evidence="1" type="ORF">BOTCAL_0086g00230</name>
</gene>
<dbReference type="AlphaFoldDB" id="A0A4Y8D7F3"/>
<name>A0A4Y8D7F3_9HELO</name>
<comment type="caution">
    <text evidence="1">The sequence shown here is derived from an EMBL/GenBank/DDBJ whole genome shotgun (WGS) entry which is preliminary data.</text>
</comment>
<proteinExistence type="predicted"/>